<dbReference type="GeneID" id="111287143"/>
<dbReference type="RefSeq" id="XP_022733169.1">
    <property type="nucleotide sequence ID" value="XM_022877434.1"/>
</dbReference>
<sequence length="213" mass="23433">MQEDPQAKPLAPVQQYSRSDMEFGGIKPKALPREEKSSKCLVYVLAIMVIQGAVLLIFASVVLRARTPDFEIRSVTVRTLKFGNSPAPSFNFTLLTEVTVGNTNFGDFRFENTTGSVSCGSIVVGDVKIPTGRAQARATERLNVSVDVSSLRISDMKSLSTNISSGFLELNSNVKLSGKVNILNIMKRRRYPEMNCFMTLNLTGQTIQNLTCD</sequence>
<keyword evidence="1" id="KW-0812">Transmembrane</keyword>
<name>A0A6P5XYB1_DURZI</name>
<evidence type="ECO:0000313" key="3">
    <source>
        <dbReference type="RefSeq" id="XP_022733169.1"/>
    </source>
</evidence>
<keyword evidence="1" id="KW-0472">Membrane</keyword>
<dbReference type="InterPro" id="IPR055301">
    <property type="entry name" value="Lea14-like_2"/>
</dbReference>
<gene>
    <name evidence="3" type="primary">LOC111287143</name>
</gene>
<dbReference type="PANTHER" id="PTHR31852">
    <property type="entry name" value="LATE EMBRYOGENESIS ABUNDANT (LEA) HYDROXYPROLINE-RICH GLYCOPROTEIN FAMILY"/>
    <property type="match status" value="1"/>
</dbReference>
<dbReference type="AlphaFoldDB" id="A0A6P5XYB1"/>
<feature type="transmembrane region" description="Helical" evidence="1">
    <location>
        <begin position="41"/>
        <end position="63"/>
    </location>
</feature>
<keyword evidence="2" id="KW-1185">Reference proteome</keyword>
<organism evidence="2 3">
    <name type="scientific">Durio zibethinus</name>
    <name type="common">Durian</name>
    <dbReference type="NCBI Taxonomy" id="66656"/>
    <lineage>
        <taxon>Eukaryota</taxon>
        <taxon>Viridiplantae</taxon>
        <taxon>Streptophyta</taxon>
        <taxon>Embryophyta</taxon>
        <taxon>Tracheophyta</taxon>
        <taxon>Spermatophyta</taxon>
        <taxon>Magnoliopsida</taxon>
        <taxon>eudicotyledons</taxon>
        <taxon>Gunneridae</taxon>
        <taxon>Pentapetalae</taxon>
        <taxon>rosids</taxon>
        <taxon>malvids</taxon>
        <taxon>Malvales</taxon>
        <taxon>Malvaceae</taxon>
        <taxon>Helicteroideae</taxon>
        <taxon>Durio</taxon>
    </lineage>
</organism>
<evidence type="ECO:0000256" key="1">
    <source>
        <dbReference type="SAM" id="Phobius"/>
    </source>
</evidence>
<dbReference type="Proteomes" id="UP000515121">
    <property type="component" value="Unplaced"/>
</dbReference>
<reference evidence="3" key="1">
    <citation type="submission" date="2025-08" db="UniProtKB">
        <authorList>
            <consortium name="RefSeq"/>
        </authorList>
    </citation>
    <scope>IDENTIFICATION</scope>
    <source>
        <tissue evidence="3">Fruit stalk</tissue>
    </source>
</reference>
<protein>
    <submittedName>
        <fullName evidence="3">Late embryogenesis abundant protein At1g64065-like</fullName>
    </submittedName>
</protein>
<accession>A0A6P5XYB1</accession>
<evidence type="ECO:0000313" key="2">
    <source>
        <dbReference type="Proteomes" id="UP000515121"/>
    </source>
</evidence>
<keyword evidence="1" id="KW-1133">Transmembrane helix</keyword>
<dbReference type="KEGG" id="dzi:111287143"/>
<dbReference type="OrthoDB" id="1894389at2759"/>
<proteinExistence type="predicted"/>